<organism evidence="5 6">
    <name type="scientific">Aedes aegypti</name>
    <name type="common">Yellowfever mosquito</name>
    <name type="synonym">Culex aegypti</name>
    <dbReference type="NCBI Taxonomy" id="7159"/>
    <lineage>
        <taxon>Eukaryota</taxon>
        <taxon>Metazoa</taxon>
        <taxon>Ecdysozoa</taxon>
        <taxon>Arthropoda</taxon>
        <taxon>Hexapoda</taxon>
        <taxon>Insecta</taxon>
        <taxon>Pterygota</taxon>
        <taxon>Neoptera</taxon>
        <taxon>Endopterygota</taxon>
        <taxon>Diptera</taxon>
        <taxon>Nematocera</taxon>
        <taxon>Culicoidea</taxon>
        <taxon>Culicidae</taxon>
        <taxon>Culicinae</taxon>
        <taxon>Aedini</taxon>
        <taxon>Aedes</taxon>
        <taxon>Stegomyia</taxon>
    </lineage>
</organism>
<dbReference type="Proteomes" id="UP000682892">
    <property type="component" value="Unassembled WGS sequence"/>
</dbReference>
<dbReference type="EMBL" id="CH477300">
    <property type="protein sequence ID" value="EAT44285.1"/>
    <property type="molecule type" value="Genomic_DNA"/>
</dbReference>
<comment type="similarity">
    <text evidence="2">Belongs to the ferritin family.</text>
</comment>
<dbReference type="GO" id="GO:0006826">
    <property type="term" value="P:iron ion transport"/>
    <property type="evidence" value="ECO:0007669"/>
    <property type="project" value="InterPro"/>
</dbReference>
<dbReference type="OrthoDB" id="6363126at2759"/>
<gene>
    <name evidence="5" type="ORF">AaeL_AAEL004335</name>
</gene>
<reference evidence="5" key="1">
    <citation type="submission" date="2005-10" db="EMBL/GenBank/DDBJ databases">
        <authorList>
            <person name="Loftus B.J."/>
            <person name="Nene V.M."/>
            <person name="Hannick L.I."/>
            <person name="Bidwell S."/>
            <person name="Haas B."/>
            <person name="Amedeo P."/>
            <person name="Orvis J."/>
            <person name="Wortman J.R."/>
            <person name="White O.R."/>
            <person name="Salzberg S."/>
            <person name="Shumway M."/>
            <person name="Koo H."/>
            <person name="Zhao Y."/>
            <person name="Holmes M."/>
            <person name="Miller J."/>
            <person name="Schatz M."/>
            <person name="Pop M."/>
            <person name="Pai G."/>
            <person name="Utterback T."/>
            <person name="Rogers Y.-H."/>
            <person name="Kravitz S."/>
            <person name="Fraser C.M."/>
        </authorList>
    </citation>
    <scope>NUCLEOTIDE SEQUENCE</scope>
    <source>
        <strain evidence="5">Liverpool</strain>
    </source>
</reference>
<feature type="domain" description="Ferritin-like diiron" evidence="4">
    <location>
        <begin position="38"/>
        <end position="201"/>
    </location>
</feature>
<dbReference type="SUPFAM" id="SSF47240">
    <property type="entry name" value="Ferritin-like"/>
    <property type="match status" value="1"/>
</dbReference>
<evidence type="ECO:0000256" key="2">
    <source>
        <dbReference type="RuleBase" id="RU361145"/>
    </source>
</evidence>
<dbReference type="InterPro" id="IPR012347">
    <property type="entry name" value="Ferritin-like"/>
</dbReference>
<keyword evidence="2" id="KW-0409">Iron storage</keyword>
<dbReference type="GO" id="GO:0008198">
    <property type="term" value="F:ferrous iron binding"/>
    <property type="evidence" value="ECO:0007669"/>
    <property type="project" value="TreeGrafter"/>
</dbReference>
<keyword evidence="1 2" id="KW-0479">Metal-binding</keyword>
<dbReference type="PANTHER" id="PTHR11431">
    <property type="entry name" value="FERRITIN"/>
    <property type="match status" value="1"/>
</dbReference>
<name>A0A1S4F7C3_AEDAE</name>
<dbReference type="AlphaFoldDB" id="A0A1S4F7C3"/>
<dbReference type="InterPro" id="IPR009078">
    <property type="entry name" value="Ferritin-like_SF"/>
</dbReference>
<keyword evidence="1 2" id="KW-0408">Iron</keyword>
<dbReference type="Gene3D" id="1.20.1260.10">
    <property type="match status" value="1"/>
</dbReference>
<dbReference type="GO" id="GO:0008199">
    <property type="term" value="F:ferric iron binding"/>
    <property type="evidence" value="ECO:0007669"/>
    <property type="project" value="InterPro"/>
</dbReference>
<dbReference type="PANTHER" id="PTHR11431:SF51">
    <property type="entry name" value="FERRITIN"/>
    <property type="match status" value="1"/>
</dbReference>
<reference evidence="5" key="2">
    <citation type="journal article" date="2007" name="Science">
        <title>Genome sequence of Aedes aegypti, a major arbovirus vector.</title>
        <authorList>
            <person name="Nene V."/>
            <person name="Wortman J.R."/>
            <person name="Lawson D."/>
            <person name="Haas B."/>
            <person name="Kodira C."/>
            <person name="Tu Z.J."/>
            <person name="Loftus B."/>
            <person name="Xi Z."/>
            <person name="Megy K."/>
            <person name="Grabherr M."/>
            <person name="Ren Q."/>
            <person name="Zdobnov E.M."/>
            <person name="Lobo N.F."/>
            <person name="Campbell K.S."/>
            <person name="Brown S.E."/>
            <person name="Bonaldo M.F."/>
            <person name="Zhu J."/>
            <person name="Sinkins S.P."/>
            <person name="Hogenkamp D.G."/>
            <person name="Amedeo P."/>
            <person name="Arensburger P."/>
            <person name="Atkinson P.W."/>
            <person name="Bidwell S."/>
            <person name="Biedler J."/>
            <person name="Birney E."/>
            <person name="Bruggner R.V."/>
            <person name="Costas J."/>
            <person name="Coy M.R."/>
            <person name="Crabtree J."/>
            <person name="Crawford M."/>
            <person name="Debruyn B."/>
            <person name="Decaprio D."/>
            <person name="Eiglmeier K."/>
            <person name="Eisenstadt E."/>
            <person name="El-Dorry H."/>
            <person name="Gelbart W.M."/>
            <person name="Gomes S.L."/>
            <person name="Hammond M."/>
            <person name="Hannick L.I."/>
            <person name="Hogan J.R."/>
            <person name="Holmes M.H."/>
            <person name="Jaffe D."/>
            <person name="Johnston J.S."/>
            <person name="Kennedy R.C."/>
            <person name="Koo H."/>
            <person name="Kravitz S."/>
            <person name="Kriventseva E.V."/>
            <person name="Kulp D."/>
            <person name="Labutti K."/>
            <person name="Lee E."/>
            <person name="Li S."/>
            <person name="Lovin D.D."/>
            <person name="Mao C."/>
            <person name="Mauceli E."/>
            <person name="Menck C.F."/>
            <person name="Miller J.R."/>
            <person name="Montgomery P."/>
            <person name="Mori A."/>
            <person name="Nascimento A.L."/>
            <person name="Naveira H.F."/>
            <person name="Nusbaum C."/>
            <person name="O'leary S."/>
            <person name="Orvis J."/>
            <person name="Pertea M."/>
            <person name="Quesneville H."/>
            <person name="Reidenbach K.R."/>
            <person name="Rogers Y.H."/>
            <person name="Roth C.W."/>
            <person name="Schneider J.R."/>
            <person name="Schatz M."/>
            <person name="Shumway M."/>
            <person name="Stanke M."/>
            <person name="Stinson E.O."/>
            <person name="Tubio J.M."/>
            <person name="Vanzee J.P."/>
            <person name="Verjovski-Almeida S."/>
            <person name="Werner D."/>
            <person name="White O."/>
            <person name="Wyder S."/>
            <person name="Zeng Q."/>
            <person name="Zhao Q."/>
            <person name="Zhao Y."/>
            <person name="Hill C.A."/>
            <person name="Raikhel A.S."/>
            <person name="Soares M.B."/>
            <person name="Knudson D.L."/>
            <person name="Lee N.H."/>
            <person name="Galagan J."/>
            <person name="Salzberg S.L."/>
            <person name="Paulsen I.T."/>
            <person name="Dimopoulos G."/>
            <person name="Collins F.H."/>
            <person name="Birren B."/>
            <person name="Fraser-Liggett C.M."/>
            <person name="Severson D.W."/>
        </authorList>
    </citation>
    <scope>NUCLEOTIDE SEQUENCE [LARGE SCALE GENOMIC DNA]</scope>
    <source>
        <strain evidence="5">Liverpool</strain>
    </source>
</reference>
<evidence type="ECO:0000313" key="5">
    <source>
        <dbReference type="EMBL" id="EAT44285.1"/>
    </source>
</evidence>
<evidence type="ECO:0000256" key="3">
    <source>
        <dbReference type="SAM" id="SignalP"/>
    </source>
</evidence>
<sequence length="223" mass="25362">MALFVKVTIFVLVTVAAVNAAVTDQSCLTNMKKCTARFSGYAYVTTDIADLTTQLLDQSYDFLFLSTAFNQHNKDRPGFEKLYRNIADKAWADAIALMKYQSKRGHRAKLNAGYKYANHELRSLADPTLAEEHKSLKLAMEYEKLVAETTHAIHRKSSVAHQSPPQYDPDVAHFFDEKIVQGRADSVRKLTGYIHQLEDILNVDKNTRDMGLHLFDQYLKTVE</sequence>
<dbReference type="CDD" id="cd01056">
    <property type="entry name" value="Euk_Ferritin"/>
    <property type="match status" value="1"/>
</dbReference>
<evidence type="ECO:0000256" key="1">
    <source>
        <dbReference type="PIRSR" id="PIRSR601519-1"/>
    </source>
</evidence>
<dbReference type="InterPro" id="IPR001519">
    <property type="entry name" value="Ferritin"/>
</dbReference>
<dbReference type="KEGG" id="aag:5564577"/>
<feature type="signal peptide" evidence="3">
    <location>
        <begin position="1"/>
        <end position="20"/>
    </location>
</feature>
<feature type="chain" id="PRO_5036470465" description="Ferritin" evidence="3">
    <location>
        <begin position="21"/>
        <end position="223"/>
    </location>
</feature>
<dbReference type="InterPro" id="IPR009040">
    <property type="entry name" value="Ferritin-like_diiron"/>
</dbReference>
<keyword evidence="3" id="KW-0732">Signal</keyword>
<evidence type="ECO:0000313" key="6">
    <source>
        <dbReference type="Proteomes" id="UP000682892"/>
    </source>
</evidence>
<accession>A0A1S4F7C3</accession>
<dbReference type="GO" id="GO:0005737">
    <property type="term" value="C:cytoplasm"/>
    <property type="evidence" value="ECO:0007669"/>
    <property type="project" value="TreeGrafter"/>
</dbReference>
<proteinExistence type="inferred from homology"/>
<protein>
    <recommendedName>
        <fullName evidence="2">Ferritin</fullName>
    </recommendedName>
</protein>
<dbReference type="OMA" id="KYANHEL"/>
<comment type="function">
    <text evidence="2">Stores iron in a soluble, non-toxic, readily available form. Important for iron homeostasis. Iron is taken up in the ferrous form and deposited as ferric hydroxides after oxidation.</text>
</comment>
<evidence type="ECO:0000259" key="4">
    <source>
        <dbReference type="PROSITE" id="PS50905"/>
    </source>
</evidence>
<dbReference type="PROSITE" id="PS50905">
    <property type="entry name" value="FERRITIN_LIKE"/>
    <property type="match status" value="1"/>
</dbReference>
<feature type="binding site" evidence="1">
    <location>
        <position position="143"/>
    </location>
    <ligand>
        <name>Fe cation</name>
        <dbReference type="ChEBI" id="CHEBI:24875"/>
        <label>1</label>
    </ligand>
</feature>
<dbReference type="GO" id="GO:0006879">
    <property type="term" value="P:intracellular iron ion homeostasis"/>
    <property type="evidence" value="ECO:0007669"/>
    <property type="project" value="UniProtKB-KW"/>
</dbReference>
<reference evidence="5" key="3">
    <citation type="submission" date="2012-09" db="EMBL/GenBank/DDBJ databases">
        <authorList>
            <consortium name="VectorBase"/>
        </authorList>
    </citation>
    <scope>NUCLEOTIDE SEQUENCE</scope>
    <source>
        <strain evidence="5">Liverpool</strain>
    </source>
</reference>